<evidence type="ECO:0000256" key="1">
    <source>
        <dbReference type="ARBA" id="ARBA00022679"/>
    </source>
</evidence>
<gene>
    <name evidence="4" type="ORF">EBN03_22760</name>
</gene>
<dbReference type="InterPro" id="IPR016181">
    <property type="entry name" value="Acyl_CoA_acyltransferase"/>
</dbReference>
<dbReference type="Gene3D" id="3.40.630.30">
    <property type="match status" value="1"/>
</dbReference>
<dbReference type="AlphaFoldDB" id="A0A3M2L669"/>
<keyword evidence="5" id="KW-1185">Reference proteome</keyword>
<dbReference type="Pfam" id="PF00583">
    <property type="entry name" value="Acetyltransf_1"/>
    <property type="match status" value="1"/>
</dbReference>
<dbReference type="OrthoDB" id="143110at2"/>
<feature type="domain" description="N-acetyltransferase" evidence="3">
    <location>
        <begin position="6"/>
        <end position="179"/>
    </location>
</feature>
<organism evidence="4 5">
    <name type="scientific">Nocardia stercoris</name>
    <dbReference type="NCBI Taxonomy" id="2483361"/>
    <lineage>
        <taxon>Bacteria</taxon>
        <taxon>Bacillati</taxon>
        <taxon>Actinomycetota</taxon>
        <taxon>Actinomycetes</taxon>
        <taxon>Mycobacteriales</taxon>
        <taxon>Nocardiaceae</taxon>
        <taxon>Nocardia</taxon>
    </lineage>
</organism>
<dbReference type="RefSeq" id="WP_122190131.1">
    <property type="nucleotide sequence ID" value="NZ_RFFH01000011.1"/>
</dbReference>
<dbReference type="CDD" id="cd04301">
    <property type="entry name" value="NAT_SF"/>
    <property type="match status" value="1"/>
</dbReference>
<dbReference type="PANTHER" id="PTHR43877">
    <property type="entry name" value="AMINOALKYLPHOSPHONATE N-ACETYLTRANSFERASE-RELATED-RELATED"/>
    <property type="match status" value="1"/>
</dbReference>
<evidence type="ECO:0000256" key="2">
    <source>
        <dbReference type="ARBA" id="ARBA00023315"/>
    </source>
</evidence>
<protein>
    <submittedName>
        <fullName evidence="4">GNAT family N-acetyltransferase</fullName>
    </submittedName>
</protein>
<keyword evidence="1 4" id="KW-0808">Transferase</keyword>
<dbReference type="EMBL" id="RFFH01000011">
    <property type="protein sequence ID" value="RMI30058.1"/>
    <property type="molecule type" value="Genomic_DNA"/>
</dbReference>
<evidence type="ECO:0000313" key="5">
    <source>
        <dbReference type="Proteomes" id="UP000279275"/>
    </source>
</evidence>
<evidence type="ECO:0000313" key="4">
    <source>
        <dbReference type="EMBL" id="RMI30058.1"/>
    </source>
</evidence>
<dbReference type="PANTHER" id="PTHR43877:SF2">
    <property type="entry name" value="AMINOALKYLPHOSPHONATE N-ACETYLTRANSFERASE-RELATED"/>
    <property type="match status" value="1"/>
</dbReference>
<keyword evidence="2" id="KW-0012">Acyltransferase</keyword>
<dbReference type="GO" id="GO:0016747">
    <property type="term" value="F:acyltransferase activity, transferring groups other than amino-acyl groups"/>
    <property type="evidence" value="ECO:0007669"/>
    <property type="project" value="InterPro"/>
</dbReference>
<dbReference type="InterPro" id="IPR000182">
    <property type="entry name" value="GNAT_dom"/>
</dbReference>
<evidence type="ECO:0000259" key="3">
    <source>
        <dbReference type="PROSITE" id="PS51186"/>
    </source>
</evidence>
<accession>A0A3M2L669</accession>
<name>A0A3M2L669_9NOCA</name>
<proteinExistence type="predicted"/>
<dbReference type="InterPro" id="IPR050832">
    <property type="entry name" value="Bact_Acetyltransf"/>
</dbReference>
<reference evidence="4 5" key="1">
    <citation type="submission" date="2018-10" db="EMBL/GenBank/DDBJ databases">
        <title>Isolation from cow dung.</title>
        <authorList>
            <person name="Ling L."/>
        </authorList>
    </citation>
    <scope>NUCLEOTIDE SEQUENCE [LARGE SCALE GENOMIC DNA]</scope>
    <source>
        <strain evidence="4 5">NEAU-LL90</strain>
    </source>
</reference>
<comment type="caution">
    <text evidence="4">The sequence shown here is derived from an EMBL/GenBank/DDBJ whole genome shotgun (WGS) entry which is preliminary data.</text>
</comment>
<sequence>MNHPSITVDRAGLWDAEALGDVAAATFPLAVPPQISEAAVAAHIDEALSDSHFADYLSRPGYTIFKAVSGGDIVGYTLLIDRLPADPEVARVITPRPALEVNRMYVLPGHHGTGVSTALMAAAVTTAREAGFATLWLGVNQENERARRFYAKHGFHTVGTRSFTVGGELCRDDVMLARL</sequence>
<dbReference type="Proteomes" id="UP000279275">
    <property type="component" value="Unassembled WGS sequence"/>
</dbReference>
<dbReference type="SUPFAM" id="SSF55729">
    <property type="entry name" value="Acyl-CoA N-acyltransferases (Nat)"/>
    <property type="match status" value="1"/>
</dbReference>
<dbReference type="PROSITE" id="PS51186">
    <property type="entry name" value="GNAT"/>
    <property type="match status" value="1"/>
</dbReference>